<evidence type="ECO:0000313" key="4">
    <source>
        <dbReference type="Proteomes" id="UP001066276"/>
    </source>
</evidence>
<keyword evidence="1" id="KW-0175">Coiled coil</keyword>
<protein>
    <submittedName>
        <fullName evidence="3">Uncharacterized protein</fullName>
    </submittedName>
</protein>
<accession>A0AAV7TM05</accession>
<organism evidence="3 4">
    <name type="scientific">Pleurodeles waltl</name>
    <name type="common">Iberian ribbed newt</name>
    <dbReference type="NCBI Taxonomy" id="8319"/>
    <lineage>
        <taxon>Eukaryota</taxon>
        <taxon>Metazoa</taxon>
        <taxon>Chordata</taxon>
        <taxon>Craniata</taxon>
        <taxon>Vertebrata</taxon>
        <taxon>Euteleostomi</taxon>
        <taxon>Amphibia</taxon>
        <taxon>Batrachia</taxon>
        <taxon>Caudata</taxon>
        <taxon>Salamandroidea</taxon>
        <taxon>Salamandridae</taxon>
        <taxon>Pleurodelinae</taxon>
        <taxon>Pleurodeles</taxon>
    </lineage>
</organism>
<name>A0AAV7TM05_PLEWA</name>
<feature type="coiled-coil region" evidence="1">
    <location>
        <begin position="55"/>
        <end position="96"/>
    </location>
</feature>
<dbReference type="Proteomes" id="UP001066276">
    <property type="component" value="Chromosome 3_2"/>
</dbReference>
<feature type="region of interest" description="Disordered" evidence="2">
    <location>
        <begin position="1"/>
        <end position="32"/>
    </location>
</feature>
<gene>
    <name evidence="3" type="ORF">NDU88_002900</name>
</gene>
<sequence length="150" mass="17073">MGKNDRGQAKTLLKKKKAMQAPSADVGDGPPYSAIVEPGSDSDVKMLLNEMWHSLRSIVSKIDTLTARLDKMKDKLEKHDDQLDRGEQRVSDVEDDSLTHNEQLFTYYEWRGTNEIHNKFQNIQICCSSAAFISFNMLNGNQPTHFVHHP</sequence>
<evidence type="ECO:0000256" key="2">
    <source>
        <dbReference type="SAM" id="MobiDB-lite"/>
    </source>
</evidence>
<dbReference type="EMBL" id="JANPWB010000006">
    <property type="protein sequence ID" value="KAJ1177648.1"/>
    <property type="molecule type" value="Genomic_DNA"/>
</dbReference>
<keyword evidence="4" id="KW-1185">Reference proteome</keyword>
<reference evidence="3" key="1">
    <citation type="journal article" date="2022" name="bioRxiv">
        <title>Sequencing and chromosome-scale assembly of the giantPleurodeles waltlgenome.</title>
        <authorList>
            <person name="Brown T."/>
            <person name="Elewa A."/>
            <person name="Iarovenko S."/>
            <person name="Subramanian E."/>
            <person name="Araus A.J."/>
            <person name="Petzold A."/>
            <person name="Susuki M."/>
            <person name="Suzuki K.-i.T."/>
            <person name="Hayashi T."/>
            <person name="Toyoda A."/>
            <person name="Oliveira C."/>
            <person name="Osipova E."/>
            <person name="Leigh N.D."/>
            <person name="Simon A."/>
            <person name="Yun M.H."/>
        </authorList>
    </citation>
    <scope>NUCLEOTIDE SEQUENCE</scope>
    <source>
        <strain evidence="3">20211129_DDA</strain>
        <tissue evidence="3">Liver</tissue>
    </source>
</reference>
<evidence type="ECO:0000256" key="1">
    <source>
        <dbReference type="SAM" id="Coils"/>
    </source>
</evidence>
<dbReference type="AlphaFoldDB" id="A0AAV7TM05"/>
<evidence type="ECO:0000313" key="3">
    <source>
        <dbReference type="EMBL" id="KAJ1177648.1"/>
    </source>
</evidence>
<comment type="caution">
    <text evidence="3">The sequence shown here is derived from an EMBL/GenBank/DDBJ whole genome shotgun (WGS) entry which is preliminary data.</text>
</comment>
<proteinExistence type="predicted"/>